<dbReference type="PANTHER" id="PTHR10858">
    <property type="entry name" value="DEOXYRIBONUCLEASE II"/>
    <property type="match status" value="1"/>
</dbReference>
<dbReference type="GO" id="GO:0006309">
    <property type="term" value="P:apoptotic DNA fragmentation"/>
    <property type="evidence" value="ECO:0007669"/>
    <property type="project" value="TreeGrafter"/>
</dbReference>
<name>A0A016URS4_9BILA</name>
<dbReference type="Proteomes" id="UP000024635">
    <property type="component" value="Unassembled WGS sequence"/>
</dbReference>
<keyword evidence="2" id="KW-0378">Hydrolase</keyword>
<evidence type="ECO:0000256" key="2">
    <source>
        <dbReference type="ARBA" id="ARBA00022801"/>
    </source>
</evidence>
<evidence type="ECO:0000313" key="5">
    <source>
        <dbReference type="EMBL" id="EYC17208.1"/>
    </source>
</evidence>
<dbReference type="OrthoDB" id="10261598at2759"/>
<evidence type="ECO:0000256" key="4">
    <source>
        <dbReference type="SAM" id="SignalP"/>
    </source>
</evidence>
<protein>
    <submittedName>
        <fullName evidence="5">Uncharacterized protein</fullName>
    </submittedName>
</protein>
<dbReference type="Pfam" id="PF03265">
    <property type="entry name" value="DNase_II"/>
    <property type="match status" value="1"/>
</dbReference>
<dbReference type="CDD" id="cd09120">
    <property type="entry name" value="PLDc_DNaseII_1"/>
    <property type="match status" value="1"/>
</dbReference>
<feature type="chain" id="PRO_5001489116" evidence="4">
    <location>
        <begin position="18"/>
        <end position="369"/>
    </location>
</feature>
<dbReference type="AlphaFoldDB" id="A0A016URS4"/>
<comment type="caution">
    <text evidence="5">The sequence shown here is derived from an EMBL/GenBank/DDBJ whole genome shotgun (WGS) entry which is preliminary data.</text>
</comment>
<evidence type="ECO:0000313" key="6">
    <source>
        <dbReference type="Proteomes" id="UP000024635"/>
    </source>
</evidence>
<dbReference type="CDD" id="cd09121">
    <property type="entry name" value="PLDc_DNaseII_2"/>
    <property type="match status" value="1"/>
</dbReference>
<feature type="signal peptide" evidence="4">
    <location>
        <begin position="1"/>
        <end position="17"/>
    </location>
</feature>
<keyword evidence="6" id="KW-1185">Reference proteome</keyword>
<dbReference type="InterPro" id="IPR004947">
    <property type="entry name" value="DNase_II"/>
</dbReference>
<accession>A0A016URS4</accession>
<proteinExistence type="inferred from homology"/>
<keyword evidence="4" id="KW-0732">Signal</keyword>
<dbReference type="GO" id="GO:0004531">
    <property type="term" value="F:deoxyribonuclease II activity"/>
    <property type="evidence" value="ECO:0007669"/>
    <property type="project" value="InterPro"/>
</dbReference>
<dbReference type="EMBL" id="JARK01001367">
    <property type="protein sequence ID" value="EYC17208.1"/>
    <property type="molecule type" value="Genomic_DNA"/>
</dbReference>
<dbReference type="PANTHER" id="PTHR10858:SF30">
    <property type="entry name" value="CELL-DEATH-RELATED NUCLEASE 7"/>
    <property type="match status" value="1"/>
</dbReference>
<evidence type="ECO:0000256" key="3">
    <source>
        <dbReference type="SAM" id="MobiDB-lite"/>
    </source>
</evidence>
<evidence type="ECO:0000256" key="1">
    <source>
        <dbReference type="ARBA" id="ARBA00007527"/>
    </source>
</evidence>
<gene>
    <name evidence="5" type="primary">Acey_s0031.g2338</name>
    <name evidence="5" type="ORF">Y032_0031g2338</name>
</gene>
<feature type="compositionally biased region" description="Basic and acidic residues" evidence="3">
    <location>
        <begin position="352"/>
        <end position="363"/>
    </location>
</feature>
<feature type="region of interest" description="Disordered" evidence="3">
    <location>
        <begin position="348"/>
        <end position="369"/>
    </location>
</feature>
<reference evidence="6" key="1">
    <citation type="journal article" date="2015" name="Nat. Genet.">
        <title>The genome and transcriptome of the zoonotic hookworm Ancylostoma ceylanicum identify infection-specific gene families.</title>
        <authorList>
            <person name="Schwarz E.M."/>
            <person name="Hu Y."/>
            <person name="Antoshechkin I."/>
            <person name="Miller M.M."/>
            <person name="Sternberg P.W."/>
            <person name="Aroian R.V."/>
        </authorList>
    </citation>
    <scope>NUCLEOTIDE SEQUENCE</scope>
    <source>
        <strain evidence="6">HY135</strain>
    </source>
</reference>
<dbReference type="STRING" id="53326.A0A016URS4"/>
<organism evidence="5 6">
    <name type="scientific">Ancylostoma ceylanicum</name>
    <dbReference type="NCBI Taxonomy" id="53326"/>
    <lineage>
        <taxon>Eukaryota</taxon>
        <taxon>Metazoa</taxon>
        <taxon>Ecdysozoa</taxon>
        <taxon>Nematoda</taxon>
        <taxon>Chromadorea</taxon>
        <taxon>Rhabditida</taxon>
        <taxon>Rhabditina</taxon>
        <taxon>Rhabditomorpha</taxon>
        <taxon>Strongyloidea</taxon>
        <taxon>Ancylostomatidae</taxon>
        <taxon>Ancylostomatinae</taxon>
        <taxon>Ancylostoma</taxon>
    </lineage>
</organism>
<comment type="similarity">
    <text evidence="1">Belongs to the DNase II family.</text>
</comment>
<sequence>MSTLCLLFFALITFADAKLGCKNMEGKDVDWFAAIKSPKGLDASEGKSFVYFDSSQTGFEWSPVLINSTDSAIGATINQLYGINKDITFSIAYNDDSPDGKVDGYRAHAKGVAVFDHEVGFWILHSVPNFPPSKKYDFHDGGSVFSQSFLCLSLSVNFLEDVGQYMRFAHVSTYLYNLPEFHKIVAPSLVDVVKKKSLPKSATVFTTIRELQTLNGTKAKGFSKHRKFEKDLWYSFIAPSLKTPMSVETWRSGSGTDVGSQCSKNKMRYNVYDVEVVKLLGKTFANGKDHSKWGVSMDKNVPAVCIGDVNRQESQFHRGGGAVCIQDIKLWQAFRGSVGKYAKCRTKPRTPRNFEEDATKRPEQSNNLN</sequence>